<keyword evidence="3" id="KW-0862">Zinc</keyword>
<dbReference type="PANTHER" id="PTHR24103">
    <property type="entry name" value="E3 UBIQUITIN-PROTEIN LIGASE TRIM"/>
    <property type="match status" value="1"/>
</dbReference>
<dbReference type="SUPFAM" id="SSF57850">
    <property type="entry name" value="RING/U-box"/>
    <property type="match status" value="1"/>
</dbReference>
<organism evidence="8 9">
    <name type="scientific">Gadus morhua</name>
    <name type="common">Atlantic cod</name>
    <dbReference type="NCBI Taxonomy" id="8049"/>
    <lineage>
        <taxon>Eukaryota</taxon>
        <taxon>Metazoa</taxon>
        <taxon>Chordata</taxon>
        <taxon>Craniata</taxon>
        <taxon>Vertebrata</taxon>
        <taxon>Euteleostomi</taxon>
        <taxon>Actinopterygii</taxon>
        <taxon>Neopterygii</taxon>
        <taxon>Teleostei</taxon>
        <taxon>Neoteleostei</taxon>
        <taxon>Acanthomorphata</taxon>
        <taxon>Zeiogadaria</taxon>
        <taxon>Gadariae</taxon>
        <taxon>Gadiformes</taxon>
        <taxon>Gadoidei</taxon>
        <taxon>Gadidae</taxon>
        <taxon>Gadus</taxon>
    </lineage>
</organism>
<dbReference type="InterPro" id="IPR003879">
    <property type="entry name" value="Butyrophylin_SPRY"/>
</dbReference>
<evidence type="ECO:0000256" key="2">
    <source>
        <dbReference type="ARBA" id="ARBA00022771"/>
    </source>
</evidence>
<gene>
    <name evidence="8" type="primary">LOC115534196</name>
</gene>
<dbReference type="SUPFAM" id="SSF57845">
    <property type="entry name" value="B-box zinc-binding domain"/>
    <property type="match status" value="1"/>
</dbReference>
<dbReference type="SMART" id="SM00336">
    <property type="entry name" value="BBOX"/>
    <property type="match status" value="1"/>
</dbReference>
<protein>
    <submittedName>
        <fullName evidence="8">Zinc-binding protein A33-like</fullName>
    </submittedName>
</protein>
<proteinExistence type="predicted"/>
<keyword evidence="2 4" id="KW-0863">Zinc-finger</keyword>
<reference evidence="8" key="2">
    <citation type="submission" date="2025-09" db="UniProtKB">
        <authorList>
            <consortium name="Ensembl"/>
        </authorList>
    </citation>
    <scope>IDENTIFICATION</scope>
</reference>
<evidence type="ECO:0000313" key="8">
    <source>
        <dbReference type="Ensembl" id="ENSGMOP00000020952.2"/>
    </source>
</evidence>
<dbReference type="Pfam" id="PF13445">
    <property type="entry name" value="zf-RING_UBOX"/>
    <property type="match status" value="1"/>
</dbReference>
<dbReference type="AlphaFoldDB" id="A0A8C4ZSG8"/>
<evidence type="ECO:0000313" key="9">
    <source>
        <dbReference type="Proteomes" id="UP000694546"/>
    </source>
</evidence>
<evidence type="ECO:0000259" key="7">
    <source>
        <dbReference type="PROSITE" id="PS50188"/>
    </source>
</evidence>
<dbReference type="PRINTS" id="PR01407">
    <property type="entry name" value="BUTYPHLNCDUF"/>
</dbReference>
<dbReference type="InterPro" id="IPR043136">
    <property type="entry name" value="B30.2/SPRY_sf"/>
</dbReference>
<dbReference type="Pfam" id="PF00643">
    <property type="entry name" value="zf-B_box"/>
    <property type="match status" value="1"/>
</dbReference>
<dbReference type="PROSITE" id="PS50188">
    <property type="entry name" value="B302_SPRY"/>
    <property type="match status" value="1"/>
</dbReference>
<dbReference type="GeneID" id="115534196"/>
<dbReference type="Pfam" id="PF13765">
    <property type="entry name" value="PRY"/>
    <property type="match status" value="1"/>
</dbReference>
<dbReference type="RefSeq" id="XP_030200830.1">
    <property type="nucleotide sequence ID" value="XM_030344970.1"/>
</dbReference>
<keyword evidence="9" id="KW-1185">Reference proteome</keyword>
<dbReference type="InterPro" id="IPR017907">
    <property type="entry name" value="Znf_RING_CS"/>
</dbReference>
<dbReference type="InterPro" id="IPR013083">
    <property type="entry name" value="Znf_RING/FYVE/PHD"/>
</dbReference>
<dbReference type="OrthoDB" id="654191at2759"/>
<sequence>MATSSSRPEEDCICPVCCDFYSDPIILLCGHSFCKNCIQEWWTQKGSKTCPVCKEMFSLDRPPRNLALKNLTESLKEEASRRTAEDLCDTHGERLKLFCINHQKPICLICRDAKDHKKHQCVPINEAAADRKKELRIALMHLRTKLSKFEEEKLTCNKMCTHIQKQAKQTENNIKGEFQKLYQFMRAEEAARIDALRKEAAKKSQAMQIRLINLIAETSSLSKTMKAAETDLEAADLSFMINYDAIKKRAQCTLPDPETPSGALIDEAKHRGNLLFHVWKKMKSIIQYTPFCLDPNTAKSHVIVSDDLMSLTKNYPGKEVPSNPERCTLHDQVLGSTGISSGRHSWDVQLGGIWSVGVITKTRRLEEVTEAGLVLHSGIVVQRSPEKMDFPIEVDKIPEKVRLSFDQDNGKLLFYDLDTKKVIRTITYKFKGVYFPFFSGDVKLIPQCPPLV</sequence>
<feature type="domain" description="B box-type" evidence="6">
    <location>
        <begin position="83"/>
        <end position="124"/>
    </location>
</feature>
<feature type="domain" description="B30.2/SPRY" evidence="7">
    <location>
        <begin position="271"/>
        <end position="452"/>
    </location>
</feature>
<dbReference type="InterPro" id="IPR050143">
    <property type="entry name" value="TRIM/RBCC"/>
</dbReference>
<dbReference type="Ensembl" id="ENSGMOT00000021464.2">
    <property type="protein sequence ID" value="ENSGMOP00000020952.2"/>
    <property type="gene ID" value="ENSGMOG00000025266.1"/>
</dbReference>
<dbReference type="InterPro" id="IPR001870">
    <property type="entry name" value="B30.2/SPRY"/>
</dbReference>
<feature type="domain" description="RING-type" evidence="5">
    <location>
        <begin position="14"/>
        <end position="54"/>
    </location>
</feature>
<evidence type="ECO:0000256" key="1">
    <source>
        <dbReference type="ARBA" id="ARBA00022723"/>
    </source>
</evidence>
<accession>A0A8C4ZSG8</accession>
<keyword evidence="1" id="KW-0479">Metal-binding</keyword>
<dbReference type="Gene3D" id="3.30.160.60">
    <property type="entry name" value="Classic Zinc Finger"/>
    <property type="match status" value="1"/>
</dbReference>
<dbReference type="InterPro" id="IPR013320">
    <property type="entry name" value="ConA-like_dom_sf"/>
</dbReference>
<dbReference type="PROSITE" id="PS50089">
    <property type="entry name" value="ZF_RING_2"/>
    <property type="match status" value="1"/>
</dbReference>
<dbReference type="SMART" id="SM00184">
    <property type="entry name" value="RING"/>
    <property type="match status" value="1"/>
</dbReference>
<evidence type="ECO:0000256" key="4">
    <source>
        <dbReference type="PROSITE-ProRule" id="PRU00024"/>
    </source>
</evidence>
<dbReference type="GeneTree" id="ENSGT00970000193390"/>
<dbReference type="Gene3D" id="2.60.120.920">
    <property type="match status" value="1"/>
</dbReference>
<dbReference type="Proteomes" id="UP000694546">
    <property type="component" value="Chromosome 21"/>
</dbReference>
<evidence type="ECO:0000259" key="5">
    <source>
        <dbReference type="PROSITE" id="PS50089"/>
    </source>
</evidence>
<evidence type="ECO:0000256" key="3">
    <source>
        <dbReference type="ARBA" id="ARBA00022833"/>
    </source>
</evidence>
<evidence type="ECO:0000259" key="6">
    <source>
        <dbReference type="PROSITE" id="PS50119"/>
    </source>
</evidence>
<dbReference type="GO" id="GO:0008270">
    <property type="term" value="F:zinc ion binding"/>
    <property type="evidence" value="ECO:0007669"/>
    <property type="project" value="UniProtKB-KW"/>
</dbReference>
<dbReference type="SMART" id="SM00589">
    <property type="entry name" value="PRY"/>
    <property type="match status" value="1"/>
</dbReference>
<name>A0A8C4ZSG8_GADMO</name>
<dbReference type="InterPro" id="IPR000315">
    <property type="entry name" value="Znf_B-box"/>
</dbReference>
<dbReference type="SUPFAM" id="SSF49899">
    <property type="entry name" value="Concanavalin A-like lectins/glucanases"/>
    <property type="match status" value="1"/>
</dbReference>
<dbReference type="PROSITE" id="PS50119">
    <property type="entry name" value="ZF_BBOX"/>
    <property type="match status" value="1"/>
</dbReference>
<reference evidence="8" key="1">
    <citation type="submission" date="2025-08" db="UniProtKB">
        <authorList>
            <consortium name="Ensembl"/>
        </authorList>
    </citation>
    <scope>IDENTIFICATION</scope>
</reference>
<dbReference type="InterPro" id="IPR001841">
    <property type="entry name" value="Znf_RING"/>
</dbReference>
<dbReference type="InterPro" id="IPR027370">
    <property type="entry name" value="Znf-RING_euk"/>
</dbReference>
<dbReference type="InterPro" id="IPR006574">
    <property type="entry name" value="PRY"/>
</dbReference>
<dbReference type="Gene3D" id="3.30.40.10">
    <property type="entry name" value="Zinc/RING finger domain, C3HC4 (zinc finger)"/>
    <property type="match status" value="1"/>
</dbReference>
<dbReference type="PROSITE" id="PS00518">
    <property type="entry name" value="ZF_RING_1"/>
    <property type="match status" value="1"/>
</dbReference>